<feature type="coiled-coil region" evidence="1">
    <location>
        <begin position="506"/>
        <end position="533"/>
    </location>
</feature>
<dbReference type="EMBL" id="MPUH01001118">
    <property type="protein sequence ID" value="OMJ70150.1"/>
    <property type="molecule type" value="Genomic_DNA"/>
</dbReference>
<accession>A0A1R2B0I8</accession>
<keyword evidence="2" id="KW-0812">Transmembrane</keyword>
<sequence>MEAETQPKLSKRLQVVTLCPLLSGILICTIIIISILFSNYLSWIDETTSYIEDTENENLIRLSTAASELLRSKIQQMVFELNTLKLLYDSEIELALTPEEIIHTENAYDNYNRNLYTEETDYSLSVWFRPSSSDKDDSMIINDNKIALDDIFMRVFMSLDRNMTQVGMIIENYGGSAMEYRYPKTNMKYINGGYDSINSAAYRNLKDEGHNIAVYNEDNMTKILLDTTFGAYVYYLPEDFFDEAFENSGNYKFFFSDLSGNRTIRTFPYTGTNGTVWNALFPDDEELIKEGKTSINSSLENFMAIENATDNETFSIQGFYKEYMGGVKPMNFQINTYENRVLVSENKSFAVGAIIDKGIVLSSWNDVLDGVIDTIIIQMVIFLILLCITIAVVWFLGMAITNRITYPIFLFEEYLRGKISLQSMNKNYNKEVNQILLYLRMMETLEKMIDPNFLMNPKISVRESNLKEALKLFEDIKNRRGKAIIMNLLGNIRFLDCDYQKAVSYYKSALDEVNELAKEVEQQENDEKGLSEAEKLVLLKKAGKDSLSWESEKSFLHESVIDRKQQLCMGLQAELHESSLELSEIRARLKEIYNYQHEILQYYASTRTYFLRLLKIMIDIAGVFQELKYYHSGIELLDIVNDELRKLDMESGPEIDIDVTRLARIGVHIKVDDEFNKRLHFVVKGVTFEKDILTQMMHYRRGLLLLENDKHYEAGVAFTLAIEKGQFFDPKIREQSVKALHSLMEKFGLLKDAPDLREMYNSLNAADSSLMIVLSYDLYTYNKISEELIGFVEKKIRKKWKLGAVSLNPNTALKMEVIPRDLPGRDLEHLIVSCKNDTQKESIYDVMINACNFFQDDHTKKSMLVVICELTMSGSSTVNDLKLISEKGVTLFILAREGALSGEDFLEHVKSSNITLIEFGGSISFGKALQQFYDYVKE</sequence>
<dbReference type="SUPFAM" id="SSF48452">
    <property type="entry name" value="TPR-like"/>
    <property type="match status" value="1"/>
</dbReference>
<comment type="caution">
    <text evidence="3">The sequence shown here is derived from an EMBL/GenBank/DDBJ whole genome shotgun (WGS) entry which is preliminary data.</text>
</comment>
<dbReference type="Gene3D" id="1.25.40.10">
    <property type="entry name" value="Tetratricopeptide repeat domain"/>
    <property type="match status" value="1"/>
</dbReference>
<dbReference type="OrthoDB" id="294740at2759"/>
<proteinExistence type="predicted"/>
<reference evidence="3 4" key="1">
    <citation type="submission" date="2016-11" db="EMBL/GenBank/DDBJ databases">
        <title>The macronuclear genome of Stentor coeruleus: a giant cell with tiny introns.</title>
        <authorList>
            <person name="Slabodnick M."/>
            <person name="Ruby J.G."/>
            <person name="Reiff S.B."/>
            <person name="Swart E.C."/>
            <person name="Gosai S."/>
            <person name="Prabakaran S."/>
            <person name="Witkowska E."/>
            <person name="Larue G.E."/>
            <person name="Fisher S."/>
            <person name="Freeman R.M."/>
            <person name="Gunawardena J."/>
            <person name="Chu W."/>
            <person name="Stover N.A."/>
            <person name="Gregory B.D."/>
            <person name="Nowacki M."/>
            <person name="Derisi J."/>
            <person name="Roy S.W."/>
            <person name="Marshall W.F."/>
            <person name="Sood P."/>
        </authorList>
    </citation>
    <scope>NUCLEOTIDE SEQUENCE [LARGE SCALE GENOMIC DNA]</scope>
    <source>
        <strain evidence="3">WM001</strain>
    </source>
</reference>
<gene>
    <name evidence="3" type="ORF">SteCoe_31929</name>
</gene>
<evidence type="ECO:0000313" key="3">
    <source>
        <dbReference type="EMBL" id="OMJ70150.1"/>
    </source>
</evidence>
<name>A0A1R2B0I8_9CILI</name>
<keyword evidence="1" id="KW-0175">Coiled coil</keyword>
<dbReference type="Proteomes" id="UP000187209">
    <property type="component" value="Unassembled WGS sequence"/>
</dbReference>
<dbReference type="AlphaFoldDB" id="A0A1R2B0I8"/>
<keyword evidence="4" id="KW-1185">Reference proteome</keyword>
<dbReference type="InterPro" id="IPR011990">
    <property type="entry name" value="TPR-like_helical_dom_sf"/>
</dbReference>
<keyword evidence="2" id="KW-0472">Membrane</keyword>
<protein>
    <submittedName>
        <fullName evidence="3">Uncharacterized protein</fullName>
    </submittedName>
</protein>
<evidence type="ECO:0000313" key="4">
    <source>
        <dbReference type="Proteomes" id="UP000187209"/>
    </source>
</evidence>
<feature type="transmembrane region" description="Helical" evidence="2">
    <location>
        <begin position="21"/>
        <end position="43"/>
    </location>
</feature>
<organism evidence="3 4">
    <name type="scientific">Stentor coeruleus</name>
    <dbReference type="NCBI Taxonomy" id="5963"/>
    <lineage>
        <taxon>Eukaryota</taxon>
        <taxon>Sar</taxon>
        <taxon>Alveolata</taxon>
        <taxon>Ciliophora</taxon>
        <taxon>Postciliodesmatophora</taxon>
        <taxon>Heterotrichea</taxon>
        <taxon>Heterotrichida</taxon>
        <taxon>Stentoridae</taxon>
        <taxon>Stentor</taxon>
    </lineage>
</organism>
<evidence type="ECO:0000256" key="2">
    <source>
        <dbReference type="SAM" id="Phobius"/>
    </source>
</evidence>
<evidence type="ECO:0000256" key="1">
    <source>
        <dbReference type="SAM" id="Coils"/>
    </source>
</evidence>
<keyword evidence="2" id="KW-1133">Transmembrane helix</keyword>
<feature type="transmembrane region" description="Helical" evidence="2">
    <location>
        <begin position="375"/>
        <end position="396"/>
    </location>
</feature>